<accession>A0A1V1NT97</accession>
<dbReference type="Proteomes" id="UP000189670">
    <property type="component" value="Unassembled WGS sequence"/>
</dbReference>
<dbReference type="InterPro" id="IPR013320">
    <property type="entry name" value="ConA-like_dom_sf"/>
</dbReference>
<protein>
    <recommendedName>
        <fullName evidence="3">LamG-like jellyroll fold domain-containing protein</fullName>
    </recommendedName>
</protein>
<evidence type="ECO:0000313" key="2">
    <source>
        <dbReference type="Proteomes" id="UP000189670"/>
    </source>
</evidence>
<sequence>KVIDKSSYLWGQDGYCLQIENDGTLKLQIDGTLSIQYRAKTDPGALQANQWQHIAMTGDGSNYKAYINGISVPLDTKTYVAPPSVDTELRIGKYTGPNRAYNGSIDELNIWNRCLSQTEIQQVMCQRQVGNEDGLLLYYRFDHISGTVVKDLSGNGYHGMLTNMENEDWEPSGASLGYEPLIVFNDAFYTLENQAISGQLNVENIDCSISNFSIVNNPQKGTVHITNTGAFTYTPTLNQYGDDSFSYQVHVNECYDVSNIATVSMFITAVHNPPQAYSQTLRTTENMPVNITLTGFSPENNPLTFYIIDPPSHGILSQSAPYLIYTPNLHFYGTDKFTFFANDSISDSPPETISITIESAKLKIKEISNQEVFISQSDHITITGTGFTEKTRVS</sequence>
<proteinExistence type="predicted"/>
<dbReference type="Gene3D" id="2.60.40.2810">
    <property type="match status" value="1"/>
</dbReference>
<name>A0A1V1NT97_9BACT</name>
<gene>
    <name evidence="1" type="ORF">OMM_13710</name>
</gene>
<dbReference type="AlphaFoldDB" id="A0A1V1NT97"/>
<dbReference type="Gene3D" id="2.60.40.3440">
    <property type="match status" value="1"/>
</dbReference>
<comment type="caution">
    <text evidence="1">The sequence shown here is derived from an EMBL/GenBank/DDBJ whole genome shotgun (WGS) entry which is preliminary data.</text>
</comment>
<evidence type="ECO:0000313" key="1">
    <source>
        <dbReference type="EMBL" id="ETR65791.1"/>
    </source>
</evidence>
<organism evidence="1 2">
    <name type="scientific">Candidatus Magnetoglobus multicellularis str. Araruama</name>
    <dbReference type="NCBI Taxonomy" id="890399"/>
    <lineage>
        <taxon>Bacteria</taxon>
        <taxon>Pseudomonadati</taxon>
        <taxon>Thermodesulfobacteriota</taxon>
        <taxon>Desulfobacteria</taxon>
        <taxon>Desulfobacterales</taxon>
        <taxon>Desulfobacteraceae</taxon>
        <taxon>Candidatus Magnetoglobus</taxon>
    </lineage>
</organism>
<feature type="non-terminal residue" evidence="1">
    <location>
        <position position="1"/>
    </location>
</feature>
<evidence type="ECO:0008006" key="3">
    <source>
        <dbReference type="Google" id="ProtNLM"/>
    </source>
</evidence>
<dbReference type="EMBL" id="ATBP01002500">
    <property type="protein sequence ID" value="ETR65791.1"/>
    <property type="molecule type" value="Genomic_DNA"/>
</dbReference>
<dbReference type="Pfam" id="PF17963">
    <property type="entry name" value="Big_9"/>
    <property type="match status" value="2"/>
</dbReference>
<dbReference type="Pfam" id="PF13385">
    <property type="entry name" value="Laminin_G_3"/>
    <property type="match status" value="1"/>
</dbReference>
<dbReference type="SUPFAM" id="SSF49899">
    <property type="entry name" value="Concanavalin A-like lectins/glucanases"/>
    <property type="match status" value="1"/>
</dbReference>
<feature type="non-terminal residue" evidence="1">
    <location>
        <position position="394"/>
    </location>
</feature>
<reference evidence="2" key="1">
    <citation type="submission" date="2012-11" db="EMBL/GenBank/DDBJ databases">
        <authorList>
            <person name="Lucero-Rivera Y.E."/>
            <person name="Tovar-Ramirez D."/>
        </authorList>
    </citation>
    <scope>NUCLEOTIDE SEQUENCE [LARGE SCALE GENOMIC DNA]</scope>
    <source>
        <strain evidence="2">Araruama</strain>
    </source>
</reference>
<dbReference type="Gene3D" id="2.60.120.200">
    <property type="match status" value="1"/>
</dbReference>